<keyword evidence="6" id="KW-1185">Reference proteome</keyword>
<dbReference type="GO" id="GO:0031418">
    <property type="term" value="F:L-ascorbic acid binding"/>
    <property type="evidence" value="ECO:0007669"/>
    <property type="project" value="InterPro"/>
</dbReference>
<organism evidence="5 6">
    <name type="scientific">Chrysochromulina tobinii</name>
    <dbReference type="NCBI Taxonomy" id="1460289"/>
    <lineage>
        <taxon>Eukaryota</taxon>
        <taxon>Haptista</taxon>
        <taxon>Haptophyta</taxon>
        <taxon>Prymnesiophyceae</taxon>
        <taxon>Prymnesiales</taxon>
        <taxon>Chrysochromulinaceae</taxon>
        <taxon>Chrysochromulina</taxon>
    </lineage>
</organism>
<feature type="domain" description="Prolyl 4-hydroxylase alpha subunit" evidence="4">
    <location>
        <begin position="56"/>
        <end position="238"/>
    </location>
</feature>
<dbReference type="AlphaFoldDB" id="A0A0M0J5R9"/>
<evidence type="ECO:0000313" key="6">
    <source>
        <dbReference type="Proteomes" id="UP000037460"/>
    </source>
</evidence>
<accession>A0A0M0J5R9</accession>
<evidence type="ECO:0000259" key="4">
    <source>
        <dbReference type="SMART" id="SM00702"/>
    </source>
</evidence>
<dbReference type="GO" id="GO:0016705">
    <property type="term" value="F:oxidoreductase activity, acting on paired donors, with incorporation or reduction of molecular oxygen"/>
    <property type="evidence" value="ECO:0007669"/>
    <property type="project" value="InterPro"/>
</dbReference>
<dbReference type="GO" id="GO:0005506">
    <property type="term" value="F:iron ion binding"/>
    <property type="evidence" value="ECO:0007669"/>
    <property type="project" value="InterPro"/>
</dbReference>
<evidence type="ECO:0000256" key="3">
    <source>
        <dbReference type="ARBA" id="ARBA00023002"/>
    </source>
</evidence>
<protein>
    <recommendedName>
        <fullName evidence="4">Prolyl 4-hydroxylase alpha subunit domain-containing protein</fullName>
    </recommendedName>
</protein>
<evidence type="ECO:0000313" key="5">
    <source>
        <dbReference type="EMBL" id="KOO21682.1"/>
    </source>
</evidence>
<dbReference type="SMART" id="SM00702">
    <property type="entry name" value="P4Hc"/>
    <property type="match status" value="1"/>
</dbReference>
<dbReference type="EMBL" id="JWZX01003343">
    <property type="protein sequence ID" value="KOO21682.1"/>
    <property type="molecule type" value="Genomic_DNA"/>
</dbReference>
<keyword evidence="3" id="KW-0560">Oxidoreductase</keyword>
<evidence type="ECO:0000256" key="1">
    <source>
        <dbReference type="ARBA" id="ARBA00001961"/>
    </source>
</evidence>
<comment type="cofactor">
    <cofactor evidence="1">
        <name>L-ascorbate</name>
        <dbReference type="ChEBI" id="CHEBI:38290"/>
    </cofactor>
</comment>
<reference evidence="6" key="1">
    <citation type="journal article" date="2015" name="PLoS Genet.">
        <title>Genome Sequence and Transcriptome Analyses of Chrysochromulina tobin: Metabolic Tools for Enhanced Algal Fitness in the Prominent Order Prymnesiales (Haptophyceae).</title>
        <authorList>
            <person name="Hovde B.T."/>
            <person name="Deodato C.R."/>
            <person name="Hunsperger H.M."/>
            <person name="Ryken S.A."/>
            <person name="Yost W."/>
            <person name="Jha R.K."/>
            <person name="Patterson J."/>
            <person name="Monnat R.J. Jr."/>
            <person name="Barlow S.B."/>
            <person name="Starkenburg S.R."/>
            <person name="Cattolico R.A."/>
        </authorList>
    </citation>
    <scope>NUCLEOTIDE SEQUENCE</scope>
    <source>
        <strain evidence="6">CCMP291</strain>
    </source>
</reference>
<gene>
    <name evidence="5" type="ORF">Ctob_006637</name>
</gene>
<dbReference type="GO" id="GO:0051213">
    <property type="term" value="F:dioxygenase activity"/>
    <property type="evidence" value="ECO:0007669"/>
    <property type="project" value="UniProtKB-KW"/>
</dbReference>
<evidence type="ECO:0000256" key="2">
    <source>
        <dbReference type="ARBA" id="ARBA00022964"/>
    </source>
</evidence>
<keyword evidence="2" id="KW-0223">Dioxygenase</keyword>
<comment type="caution">
    <text evidence="5">The sequence shown here is derived from an EMBL/GenBank/DDBJ whole genome shotgun (WGS) entry which is preliminary data.</text>
</comment>
<dbReference type="Gene3D" id="2.60.120.620">
    <property type="entry name" value="q2cbj1_9rhob like domain"/>
    <property type="match status" value="1"/>
</dbReference>
<dbReference type="InterPro" id="IPR006620">
    <property type="entry name" value="Pro_4_hyd_alph"/>
</dbReference>
<dbReference type="Proteomes" id="UP000037460">
    <property type="component" value="Unassembled WGS sequence"/>
</dbReference>
<dbReference type="OrthoDB" id="407955at2759"/>
<proteinExistence type="predicted"/>
<sequence>MSLLSSHLRRAAASVSAVAAAAAAITMQQYAEFESMVAGSALAEQHLPLSAEAQKTNVVRIPGFLSAREVHEIHELYAELKPRLGSAGRTTSNQAAAYRQGKWETAYLSTDGLFAKCMPELRARLIETAARVDADHWQLLPRAVAPVVPRCVEYHTVEAGGSLPFLTHYDAGSLVTIDVMLSDSRDFEGGEFRTLECDGTMRRYPFEKGDALVFVSHKFHCVTPVTAGRRHVLVMELWEGEERECAHRCERHTGPCSHTVRASFWRRALSDLASDL</sequence>
<name>A0A0M0J5R9_9EUKA</name>